<comment type="caution">
    <text evidence="2">The sequence shown here is derived from an EMBL/GenBank/DDBJ whole genome shotgun (WGS) entry which is preliminary data.</text>
</comment>
<protein>
    <submittedName>
        <fullName evidence="2">Uncharacterized protein</fullName>
    </submittedName>
</protein>
<dbReference type="AlphaFoldDB" id="A0AAE0J8N8"/>
<proteinExistence type="predicted"/>
<keyword evidence="1" id="KW-0732">Signal</keyword>
<reference evidence="2" key="2">
    <citation type="submission" date="2023-06" db="EMBL/GenBank/DDBJ databases">
        <authorList>
            <consortium name="Lawrence Berkeley National Laboratory"/>
            <person name="Haridas S."/>
            <person name="Hensen N."/>
            <person name="Bonometti L."/>
            <person name="Westerberg I."/>
            <person name="Brannstrom I.O."/>
            <person name="Guillou S."/>
            <person name="Cros-Aarteil S."/>
            <person name="Calhoun S."/>
            <person name="Kuo A."/>
            <person name="Mondo S."/>
            <person name="Pangilinan J."/>
            <person name="Riley R."/>
            <person name="Labutti K."/>
            <person name="Andreopoulos B."/>
            <person name="Lipzen A."/>
            <person name="Chen C."/>
            <person name="Yanf M."/>
            <person name="Daum C."/>
            <person name="Ng V."/>
            <person name="Clum A."/>
            <person name="Steindorff A."/>
            <person name="Ohm R."/>
            <person name="Martin F."/>
            <person name="Silar P."/>
            <person name="Natvig D."/>
            <person name="Lalanne C."/>
            <person name="Gautier V."/>
            <person name="Ament-Velasquez S.L."/>
            <person name="Kruys A."/>
            <person name="Hutchinson M.I."/>
            <person name="Powell A.J."/>
            <person name="Barry K."/>
            <person name="Miller A.N."/>
            <person name="Grigoriev I.V."/>
            <person name="Debuchy R."/>
            <person name="Gladieux P."/>
            <person name="Thoren M.H."/>
            <person name="Johannesson H."/>
        </authorList>
    </citation>
    <scope>NUCLEOTIDE SEQUENCE</scope>
    <source>
        <strain evidence="2">CBS 560.94</strain>
    </source>
</reference>
<dbReference type="Proteomes" id="UP001278500">
    <property type="component" value="Unassembled WGS sequence"/>
</dbReference>
<feature type="chain" id="PRO_5042017066" evidence="1">
    <location>
        <begin position="24"/>
        <end position="100"/>
    </location>
</feature>
<sequence length="100" mass="10886">MKLQFTAKASSILGLLLTRSAQASFYVCTQENFVGLCQEYSLPYNDCHDFESGFFRKVVSAGPDPKSGSCTGAELSLRYPGMLNLGDWNNKAASFNCAAQ</sequence>
<reference evidence="2" key="1">
    <citation type="journal article" date="2023" name="Mol. Phylogenet. Evol.">
        <title>Genome-scale phylogeny and comparative genomics of the fungal order Sordariales.</title>
        <authorList>
            <person name="Hensen N."/>
            <person name="Bonometti L."/>
            <person name="Westerberg I."/>
            <person name="Brannstrom I.O."/>
            <person name="Guillou S."/>
            <person name="Cros-Aarteil S."/>
            <person name="Calhoun S."/>
            <person name="Haridas S."/>
            <person name="Kuo A."/>
            <person name="Mondo S."/>
            <person name="Pangilinan J."/>
            <person name="Riley R."/>
            <person name="LaButti K."/>
            <person name="Andreopoulos B."/>
            <person name="Lipzen A."/>
            <person name="Chen C."/>
            <person name="Yan M."/>
            <person name="Daum C."/>
            <person name="Ng V."/>
            <person name="Clum A."/>
            <person name="Steindorff A."/>
            <person name="Ohm R.A."/>
            <person name="Martin F."/>
            <person name="Silar P."/>
            <person name="Natvig D.O."/>
            <person name="Lalanne C."/>
            <person name="Gautier V."/>
            <person name="Ament-Velasquez S.L."/>
            <person name="Kruys A."/>
            <person name="Hutchinson M.I."/>
            <person name="Powell A.J."/>
            <person name="Barry K."/>
            <person name="Miller A.N."/>
            <person name="Grigoriev I.V."/>
            <person name="Debuchy R."/>
            <person name="Gladieux P."/>
            <person name="Hiltunen Thoren M."/>
            <person name="Johannesson H."/>
        </authorList>
    </citation>
    <scope>NUCLEOTIDE SEQUENCE</scope>
    <source>
        <strain evidence="2">CBS 560.94</strain>
    </source>
</reference>
<evidence type="ECO:0000313" key="2">
    <source>
        <dbReference type="EMBL" id="KAK3338595.1"/>
    </source>
</evidence>
<dbReference type="GeneID" id="87867093"/>
<evidence type="ECO:0000313" key="3">
    <source>
        <dbReference type="Proteomes" id="UP001278500"/>
    </source>
</evidence>
<gene>
    <name evidence="2" type="ORF">B0H65DRAFT_553053</name>
</gene>
<name>A0AAE0J8N8_9PEZI</name>
<dbReference type="RefSeq" id="XP_062678046.1">
    <property type="nucleotide sequence ID" value="XM_062829939.1"/>
</dbReference>
<feature type="signal peptide" evidence="1">
    <location>
        <begin position="1"/>
        <end position="23"/>
    </location>
</feature>
<dbReference type="EMBL" id="JAUEPP010000008">
    <property type="protein sequence ID" value="KAK3338595.1"/>
    <property type="molecule type" value="Genomic_DNA"/>
</dbReference>
<evidence type="ECO:0000256" key="1">
    <source>
        <dbReference type="SAM" id="SignalP"/>
    </source>
</evidence>
<keyword evidence="3" id="KW-1185">Reference proteome</keyword>
<organism evidence="2 3">
    <name type="scientific">Neurospora tetraspora</name>
    <dbReference type="NCBI Taxonomy" id="94610"/>
    <lineage>
        <taxon>Eukaryota</taxon>
        <taxon>Fungi</taxon>
        <taxon>Dikarya</taxon>
        <taxon>Ascomycota</taxon>
        <taxon>Pezizomycotina</taxon>
        <taxon>Sordariomycetes</taxon>
        <taxon>Sordariomycetidae</taxon>
        <taxon>Sordariales</taxon>
        <taxon>Sordariaceae</taxon>
        <taxon>Neurospora</taxon>
    </lineage>
</organism>
<accession>A0AAE0J8N8</accession>